<feature type="domain" description="DUF4470" evidence="1">
    <location>
        <begin position="16"/>
        <end position="106"/>
    </location>
</feature>
<reference evidence="2" key="1">
    <citation type="submission" date="2021-01" db="EMBL/GenBank/DDBJ databases">
        <authorList>
            <person name="Kaushik A."/>
        </authorList>
    </citation>
    <scope>NUCLEOTIDE SEQUENCE</scope>
    <source>
        <strain evidence="2">AG4-R118</strain>
    </source>
</reference>
<evidence type="ECO:0000313" key="2">
    <source>
        <dbReference type="EMBL" id="CAE6485882.1"/>
    </source>
</evidence>
<sequence length="1021" mass="115080">MSFPLCWPDSAQSFRPLGDSPAISLTQDLSPEQPNVDILILQCNDVYNILFTLYMDVFAGPGPRQLDVTCSENEPAVIARNALVFTLLYAEAPIDQIWNIYYHFKIDESTSVLLTTHTRKLADASVSMDTWSQSPYYSFIKFVDQNTLEEVHKLWTKYANFPDIPDETLRGIKSKQIEKTNSIITSLGVNQNAKVARSATLVWITSTEEVSDEFKRFWRTGTTNKPSNSEDELNPTWVYSSRGDNFSVYPNSFPQVFHLVEAFIPNKRDLKRNLPSCLDKARQQFKAGCESFQTSVRAGKIILRFYVGDPLHFALALQSKSESNQLYASPWDARPIDLSPHFSSSPPEKFDIIDATRFIDTHGLWNLIISAQPLLSSTSSILYTEAHSPSEQEAGMLFYQRICSDLPTFSLLSGLVPRAFISQFQSQSNAHELFIFDASEHEQRVAWVSADPSPPSVPIGVKFSVTDIADAIFYVYRMMHFFDDSPEFYSPMGLGRLRDCSRLAYNRETVARIVRHVQSRGQIHLTGGEWEDVAKKIVQLIQRNELTYQDDRHLEDLKLQLQLCNLLPFPKSANSSGVFAGWKDVPPIVCLVLKIPASSKQLKVLKDYTESVRAPLTCIIRRSANDKNPQMFSSLHATWGTLVPSEDDYNIEPDMSGKRLNGSSDMIVSFWVPSTLLEGKDTTVSLAFRYTALSHHLYYKSHGHDLDIFKTAVKNQEHVRILRSRPMNTPYKQQLAPLPTLPSPSSAATCECKSYWRGDRWYIKDITVRHDVTDPEEKSSLAGGAKVSMQLAGPCRLRLSINDYTHIISIPFPANESDITIRIAKKSGYIEMVTVPYQPWYGGGYPHTLFPVLLDPPRPWNVHHLPLDKLQMIDVSDTENTMKYILPHMALQHSDRERKVMIDLAYVPRDHLHALKVGVNILIHDYIGFEFRGPPFEVFALHPRGAGVQIILLVGGIRSDSAGGTIVLDTAIIPVTTKNKATVLPLLDPIGEAGVLIMSVDICHGEMGAWKQYLAACVERA</sequence>
<accession>A0A8H3H6D3</accession>
<dbReference type="AlphaFoldDB" id="A0A8H3H6D3"/>
<gene>
    <name evidence="2" type="ORF">RDB_LOCUS131642</name>
</gene>
<comment type="caution">
    <text evidence="2">The sequence shown here is derived from an EMBL/GenBank/DDBJ whole genome shotgun (WGS) entry which is preliminary data.</text>
</comment>
<evidence type="ECO:0000313" key="3">
    <source>
        <dbReference type="Proteomes" id="UP000663888"/>
    </source>
</evidence>
<organism evidence="2 3">
    <name type="scientific">Rhizoctonia solani</name>
    <dbReference type="NCBI Taxonomy" id="456999"/>
    <lineage>
        <taxon>Eukaryota</taxon>
        <taxon>Fungi</taxon>
        <taxon>Dikarya</taxon>
        <taxon>Basidiomycota</taxon>
        <taxon>Agaricomycotina</taxon>
        <taxon>Agaricomycetes</taxon>
        <taxon>Cantharellales</taxon>
        <taxon>Ceratobasidiaceae</taxon>
        <taxon>Rhizoctonia</taxon>
    </lineage>
</organism>
<dbReference type="Proteomes" id="UP000663888">
    <property type="component" value="Unassembled WGS sequence"/>
</dbReference>
<protein>
    <recommendedName>
        <fullName evidence="1">DUF4470 domain-containing protein</fullName>
    </recommendedName>
</protein>
<evidence type="ECO:0000259" key="1">
    <source>
        <dbReference type="Pfam" id="PF14737"/>
    </source>
</evidence>
<dbReference type="InterPro" id="IPR027974">
    <property type="entry name" value="DUF4470"/>
</dbReference>
<dbReference type="EMBL" id="CAJMWX010001383">
    <property type="protein sequence ID" value="CAE6485882.1"/>
    <property type="molecule type" value="Genomic_DNA"/>
</dbReference>
<feature type="non-terminal residue" evidence="2">
    <location>
        <position position="1021"/>
    </location>
</feature>
<name>A0A8H3H6D3_9AGAM</name>
<proteinExistence type="predicted"/>
<dbReference type="Pfam" id="PF14737">
    <property type="entry name" value="DUF4470"/>
    <property type="match status" value="1"/>
</dbReference>